<accession>A0A8S4SKB9</accession>
<proteinExistence type="predicted"/>
<evidence type="ECO:0000313" key="3">
    <source>
        <dbReference type="Proteomes" id="UP000838756"/>
    </source>
</evidence>
<protein>
    <submittedName>
        <fullName evidence="2">Jg16529 protein</fullName>
    </submittedName>
</protein>
<dbReference type="AlphaFoldDB" id="A0A8S4SKB9"/>
<comment type="caution">
    <text evidence="2">The sequence shown here is derived from an EMBL/GenBank/DDBJ whole genome shotgun (WGS) entry which is preliminary data.</text>
</comment>
<sequence>MALPKLATRDRDDPPSFGRAIQKKEELSATNHLLRRNYTAYSTAVMLLPVGCFRIHFGKCAQELRNLVPPFYHRTASCRERWHHYAIDIQPTRTKRFSSTFLIRNKSRVNRHLLGKRAPS</sequence>
<organism evidence="2 3">
    <name type="scientific">Pararge aegeria aegeria</name>
    <dbReference type="NCBI Taxonomy" id="348720"/>
    <lineage>
        <taxon>Eukaryota</taxon>
        <taxon>Metazoa</taxon>
        <taxon>Ecdysozoa</taxon>
        <taxon>Arthropoda</taxon>
        <taxon>Hexapoda</taxon>
        <taxon>Insecta</taxon>
        <taxon>Pterygota</taxon>
        <taxon>Neoptera</taxon>
        <taxon>Endopterygota</taxon>
        <taxon>Lepidoptera</taxon>
        <taxon>Glossata</taxon>
        <taxon>Ditrysia</taxon>
        <taxon>Papilionoidea</taxon>
        <taxon>Nymphalidae</taxon>
        <taxon>Satyrinae</taxon>
        <taxon>Satyrini</taxon>
        <taxon>Parargina</taxon>
        <taxon>Pararge</taxon>
    </lineage>
</organism>
<reference evidence="2" key="1">
    <citation type="submission" date="2022-03" db="EMBL/GenBank/DDBJ databases">
        <authorList>
            <person name="Lindestad O."/>
        </authorList>
    </citation>
    <scope>NUCLEOTIDE SEQUENCE</scope>
</reference>
<evidence type="ECO:0000256" key="1">
    <source>
        <dbReference type="SAM" id="MobiDB-lite"/>
    </source>
</evidence>
<keyword evidence="3" id="KW-1185">Reference proteome</keyword>
<evidence type="ECO:0000313" key="2">
    <source>
        <dbReference type="EMBL" id="CAH2270069.1"/>
    </source>
</evidence>
<gene>
    <name evidence="2" type="primary">jg16529</name>
    <name evidence="2" type="ORF">PAEG_LOCUS27993</name>
</gene>
<name>A0A8S4SKB9_9NEOP</name>
<feature type="region of interest" description="Disordered" evidence="1">
    <location>
        <begin position="1"/>
        <end position="22"/>
    </location>
</feature>
<dbReference type="EMBL" id="CAKXAJ010026562">
    <property type="protein sequence ID" value="CAH2270069.1"/>
    <property type="molecule type" value="Genomic_DNA"/>
</dbReference>
<dbReference type="OrthoDB" id="7480422at2759"/>
<dbReference type="Proteomes" id="UP000838756">
    <property type="component" value="Unassembled WGS sequence"/>
</dbReference>